<dbReference type="Gene3D" id="3.30.1390.10">
    <property type="match status" value="1"/>
</dbReference>
<comment type="caution">
    <text evidence="1">The sequence shown here is derived from an EMBL/GenBank/DDBJ whole genome shotgun (WGS) entry which is preliminary data.</text>
</comment>
<name>A0ABX3YAY0_9ACTN</name>
<organism evidence="1 2">
    <name type="scientific">Streptomyces pharetrae CZA14</name>
    <dbReference type="NCBI Taxonomy" id="1144883"/>
    <lineage>
        <taxon>Bacteria</taxon>
        <taxon>Bacillati</taxon>
        <taxon>Actinomycetota</taxon>
        <taxon>Actinomycetes</taxon>
        <taxon>Kitasatosporales</taxon>
        <taxon>Streptomycetaceae</taxon>
        <taxon>Streptomyces</taxon>
    </lineage>
</organism>
<proteinExistence type="predicted"/>
<evidence type="ECO:0000313" key="2">
    <source>
        <dbReference type="Proteomes" id="UP000194266"/>
    </source>
</evidence>
<protein>
    <recommendedName>
        <fullName evidence="3">Ribosomal protein L7/L12 C-terminal domain-containing protein</fullName>
    </recommendedName>
</protein>
<sequence>MITTVDSVALSLIALIVFVSVIGHEARFSRLDKRLARIERKVDLLLGHLDVPVEDPEMDAVAALARDGKAVEAMKEYRRVTGAGLKEAKEAVDRLRAR</sequence>
<evidence type="ECO:0000313" key="1">
    <source>
        <dbReference type="EMBL" id="OSZ56577.1"/>
    </source>
</evidence>
<accession>A0ABX3YAY0</accession>
<gene>
    <name evidence="1" type="ORF">OQI_32150</name>
</gene>
<dbReference type="Proteomes" id="UP000194266">
    <property type="component" value="Unassembled WGS sequence"/>
</dbReference>
<dbReference type="InterPro" id="IPR014719">
    <property type="entry name" value="Ribosomal_bL12_C/ClpS-like"/>
</dbReference>
<reference evidence="1 2" key="1">
    <citation type="submission" date="2016-12" db="EMBL/GenBank/DDBJ databases">
        <title>Genome Mining:The Detection of Biosynthetic Gene Clusters to Aid in the Expression of Curamycin A produced by Streptomyces sp. strain CZA14.</title>
        <authorList>
            <person name="Durrell K.A."/>
            <person name="Kirby B.M."/>
            <person name="Khan W."/>
            <person name="Mthethwa T."/>
            <person name="Le Roes-Hill M."/>
        </authorList>
    </citation>
    <scope>NUCLEOTIDE SEQUENCE [LARGE SCALE GENOMIC DNA]</scope>
    <source>
        <strain evidence="1 2">CZA14</strain>
    </source>
</reference>
<keyword evidence="2" id="KW-1185">Reference proteome</keyword>
<dbReference type="EMBL" id="MRYD01000278">
    <property type="protein sequence ID" value="OSZ56577.1"/>
    <property type="molecule type" value="Genomic_DNA"/>
</dbReference>
<evidence type="ECO:0008006" key="3">
    <source>
        <dbReference type="Google" id="ProtNLM"/>
    </source>
</evidence>